<proteinExistence type="predicted"/>
<protein>
    <submittedName>
        <fullName evidence="5">Putative zinc-ribbon domain, plant</fullName>
    </submittedName>
    <submittedName>
        <fullName evidence="4">Zinc-ribbon domain, plant, protein enhanced disease resistance 4</fullName>
    </submittedName>
</protein>
<feature type="region of interest" description="Disordered" evidence="1">
    <location>
        <begin position="37"/>
        <end position="243"/>
    </location>
</feature>
<reference evidence="5" key="2">
    <citation type="submission" date="2017-02" db="EMBL/GenBank/DDBJ databases">
        <title>Sunflower complete genome.</title>
        <authorList>
            <person name="Langlade N."/>
            <person name="Munos S."/>
        </authorList>
    </citation>
    <scope>NUCLEOTIDE SEQUENCE [LARGE SCALE GENOMIC DNA]</scope>
    <source>
        <tissue evidence="5">Leaves</tissue>
    </source>
</reference>
<feature type="domain" description="Enhanced disease resistance 4-like N-terminal" evidence="3">
    <location>
        <begin position="4"/>
        <end position="37"/>
    </location>
</feature>
<dbReference type="OMA" id="RRCRADH"/>
<dbReference type="InParanoid" id="A0A251UDU3"/>
<dbReference type="PANTHER" id="PTHR31105:SF38">
    <property type="entry name" value="PROTEIN ENHANCED DISEASE RESISTANCE 4"/>
    <property type="match status" value="1"/>
</dbReference>
<feature type="compositionally biased region" description="Basic and acidic residues" evidence="1">
    <location>
        <begin position="171"/>
        <end position="193"/>
    </location>
</feature>
<dbReference type="InterPro" id="IPR021480">
    <property type="entry name" value="Zinc_ribbon_12"/>
</dbReference>
<evidence type="ECO:0000313" key="6">
    <source>
        <dbReference type="Proteomes" id="UP000215914"/>
    </source>
</evidence>
<gene>
    <name evidence="5" type="ORF">HannXRQ_Chr07g0204951</name>
    <name evidence="4" type="ORF">HanXRQr2_Chr07g0314081</name>
</gene>
<keyword evidence="6" id="KW-1185">Reference proteome</keyword>
<feature type="domain" description="Probable zinc-ribbon" evidence="2">
    <location>
        <begin position="538"/>
        <end position="582"/>
    </location>
</feature>
<reference evidence="4" key="3">
    <citation type="submission" date="2020-06" db="EMBL/GenBank/DDBJ databases">
        <title>Helianthus annuus Genome sequencing and assembly Release 2.</title>
        <authorList>
            <person name="Gouzy J."/>
            <person name="Langlade N."/>
            <person name="Munos S."/>
        </authorList>
    </citation>
    <scope>NUCLEOTIDE SEQUENCE</scope>
    <source>
        <tissue evidence="4">Leaves</tissue>
    </source>
</reference>
<dbReference type="OrthoDB" id="1930285at2759"/>
<dbReference type="EMBL" id="CM007896">
    <property type="protein sequence ID" value="OTG21508.1"/>
    <property type="molecule type" value="Genomic_DNA"/>
</dbReference>
<accession>A0A251UDU3</accession>
<evidence type="ECO:0000313" key="5">
    <source>
        <dbReference type="EMBL" id="OTG21508.1"/>
    </source>
</evidence>
<feature type="compositionally biased region" description="Acidic residues" evidence="1">
    <location>
        <begin position="230"/>
        <end position="243"/>
    </location>
</feature>
<dbReference type="EMBL" id="MNCJ02000322">
    <property type="protein sequence ID" value="KAF5800263.1"/>
    <property type="molecule type" value="Genomic_DNA"/>
</dbReference>
<feature type="compositionally biased region" description="Polar residues" evidence="1">
    <location>
        <begin position="127"/>
        <end position="141"/>
    </location>
</feature>
<feature type="compositionally biased region" description="Low complexity" evidence="1">
    <location>
        <begin position="75"/>
        <end position="87"/>
    </location>
</feature>
<dbReference type="InterPro" id="IPR040244">
    <property type="entry name" value="EDR4-like"/>
</dbReference>
<dbReference type="PANTHER" id="PTHR31105">
    <property type="entry name" value="EXTRA-LARGE G-PROTEIN-LIKE"/>
    <property type="match status" value="1"/>
</dbReference>
<dbReference type="GO" id="GO:1900150">
    <property type="term" value="P:regulation of defense response to fungus"/>
    <property type="evidence" value="ECO:0007669"/>
    <property type="project" value="InterPro"/>
</dbReference>
<feature type="compositionally biased region" description="Low complexity" evidence="1">
    <location>
        <begin position="652"/>
        <end position="666"/>
    </location>
</feature>
<evidence type="ECO:0000259" key="3">
    <source>
        <dbReference type="Pfam" id="PF22910"/>
    </source>
</evidence>
<dbReference type="InterPro" id="IPR055126">
    <property type="entry name" value="EDR4-like_N"/>
</dbReference>
<evidence type="ECO:0000256" key="1">
    <source>
        <dbReference type="SAM" id="MobiDB-lite"/>
    </source>
</evidence>
<dbReference type="Gramene" id="mRNA:HanXRQr2_Chr07g0314081">
    <property type="protein sequence ID" value="mRNA:HanXRQr2_Chr07g0314081"/>
    <property type="gene ID" value="HanXRQr2_Chr07g0314081"/>
</dbReference>
<name>A0A251UDU3_HELAN</name>
<dbReference type="Pfam" id="PF11331">
    <property type="entry name" value="Zn_ribbon_12"/>
    <property type="match status" value="1"/>
</dbReference>
<reference evidence="4 6" key="1">
    <citation type="journal article" date="2017" name="Nature">
        <title>The sunflower genome provides insights into oil metabolism, flowering and Asterid evolution.</title>
        <authorList>
            <person name="Badouin H."/>
            <person name="Gouzy J."/>
            <person name="Grassa C.J."/>
            <person name="Murat F."/>
            <person name="Staton S.E."/>
            <person name="Cottret L."/>
            <person name="Lelandais-Briere C."/>
            <person name="Owens G.L."/>
            <person name="Carrere S."/>
            <person name="Mayjonade B."/>
            <person name="Legrand L."/>
            <person name="Gill N."/>
            <person name="Kane N.C."/>
            <person name="Bowers J.E."/>
            <person name="Hubner S."/>
            <person name="Bellec A."/>
            <person name="Berard A."/>
            <person name="Berges H."/>
            <person name="Blanchet N."/>
            <person name="Boniface M.C."/>
            <person name="Brunel D."/>
            <person name="Catrice O."/>
            <person name="Chaidir N."/>
            <person name="Claudel C."/>
            <person name="Donnadieu C."/>
            <person name="Faraut T."/>
            <person name="Fievet G."/>
            <person name="Helmstetter N."/>
            <person name="King M."/>
            <person name="Knapp S.J."/>
            <person name="Lai Z."/>
            <person name="Le Paslier M.C."/>
            <person name="Lippi Y."/>
            <person name="Lorenzon L."/>
            <person name="Mandel J.R."/>
            <person name="Marage G."/>
            <person name="Marchand G."/>
            <person name="Marquand E."/>
            <person name="Bret-Mestries E."/>
            <person name="Morien E."/>
            <person name="Nambeesan S."/>
            <person name="Nguyen T."/>
            <person name="Pegot-Espagnet P."/>
            <person name="Pouilly N."/>
            <person name="Raftis F."/>
            <person name="Sallet E."/>
            <person name="Schiex T."/>
            <person name="Thomas J."/>
            <person name="Vandecasteele C."/>
            <person name="Vares D."/>
            <person name="Vear F."/>
            <person name="Vautrin S."/>
            <person name="Crespi M."/>
            <person name="Mangin B."/>
            <person name="Burke J.M."/>
            <person name="Salse J."/>
            <person name="Munos S."/>
            <person name="Vincourt P."/>
            <person name="Rieseberg L.H."/>
            <person name="Langlade N.B."/>
        </authorList>
    </citation>
    <scope>NUCLEOTIDE SEQUENCE [LARGE SCALE GENOMIC DNA]</scope>
    <source>
        <strain evidence="6">cv. SF193</strain>
        <tissue evidence="4">Leaves</tissue>
    </source>
</reference>
<feature type="region of interest" description="Disordered" evidence="1">
    <location>
        <begin position="646"/>
        <end position="702"/>
    </location>
</feature>
<feature type="compositionally biased region" description="Basic and acidic residues" evidence="1">
    <location>
        <begin position="672"/>
        <end position="682"/>
    </location>
</feature>
<sequence>MSSKQRFVRCPKCLNVLPEPADVPVYKCGGCGATLQAKKRNNSTVDSTSHRPDNNSSGKQKVDQDFGDQIQEAGSSSNQQLQLNNSNDESDQSSDHNAANIAKNASIDAPSSSKQKQKQLSDDHEASISSSLHKHSPVNSTDEPRRNVNDPRSSTELSGHEDPESSPEATGHTRIDQPQEQTHNDHSSGEQKTEQLSNQKLTVNSTNDLDQNNDHHKPHNSSELSHHEDPDSDLDPDQDYTDDLDQFLSCRHDVEFEETSSEFEESYANKIVRDSDYGSRSSFKSIIADKLLDTKRKKPVNLENDDVLSELGSSDLNHRRIFDRITSNYYGYEGSVSSYDGNEIQNPRRPRIGQIEDEYVDRFNRSVPHHMNNRLGKQKHRSTEIHRNPNPKLERIQLLKKVRELTDQLERTSVSSPHGLNDPVRFGRRMAFSGETTAVNRRLDGGTCHHCCPPRDRTFSAQLPRQAQHVCCNGPHFEPNTYYSPRVSGLSTPVHTHPESGFSTPDGGYAYSYSYKHRNDVAKTFRSPMKTRYVRPIANGSPWITCYRCYKLLELPQSFLVFNKKCHSLRCGACMEVLKFTLLNGTHVSRYYPEEAIAAPPSSEVDDYNELNRSRAGPVSCSDVSFQKSYSTETDRNGFWEFGEERRKATMSRDPSGSSQPSSSKISGRRKMMSEIEVERRPNGSPLHRLMGYSTPSKVIRG</sequence>
<dbReference type="Proteomes" id="UP000215914">
    <property type="component" value="Chromosome 7"/>
</dbReference>
<evidence type="ECO:0000313" key="4">
    <source>
        <dbReference type="EMBL" id="KAF5800263.1"/>
    </source>
</evidence>
<organism evidence="5 6">
    <name type="scientific">Helianthus annuus</name>
    <name type="common">Common sunflower</name>
    <dbReference type="NCBI Taxonomy" id="4232"/>
    <lineage>
        <taxon>Eukaryota</taxon>
        <taxon>Viridiplantae</taxon>
        <taxon>Streptophyta</taxon>
        <taxon>Embryophyta</taxon>
        <taxon>Tracheophyta</taxon>
        <taxon>Spermatophyta</taxon>
        <taxon>Magnoliopsida</taxon>
        <taxon>eudicotyledons</taxon>
        <taxon>Gunneridae</taxon>
        <taxon>Pentapetalae</taxon>
        <taxon>asterids</taxon>
        <taxon>campanulids</taxon>
        <taxon>Asterales</taxon>
        <taxon>Asteraceae</taxon>
        <taxon>Asteroideae</taxon>
        <taxon>Heliantheae alliance</taxon>
        <taxon>Heliantheae</taxon>
        <taxon>Helianthus</taxon>
    </lineage>
</organism>
<dbReference type="Pfam" id="PF22910">
    <property type="entry name" value="EDR4-like_1st"/>
    <property type="match status" value="1"/>
</dbReference>
<dbReference type="AlphaFoldDB" id="A0A251UDU3"/>
<evidence type="ECO:0000259" key="2">
    <source>
        <dbReference type="Pfam" id="PF11331"/>
    </source>
</evidence>
<feature type="compositionally biased region" description="Polar residues" evidence="1">
    <location>
        <begin position="194"/>
        <end position="210"/>
    </location>
</feature>